<dbReference type="EMBL" id="CP022579">
    <property type="protein sequence ID" value="QEL63643.1"/>
    <property type="molecule type" value="Genomic_DNA"/>
</dbReference>
<keyword evidence="5 7" id="KW-1015">Disulfide bond</keyword>
<evidence type="ECO:0000256" key="3">
    <source>
        <dbReference type="ARBA" id="ARBA00022729"/>
    </source>
</evidence>
<evidence type="ECO:0000256" key="6">
    <source>
        <dbReference type="ARBA" id="ARBA00023284"/>
    </source>
</evidence>
<dbReference type="PROSITE" id="PS00194">
    <property type="entry name" value="THIOREDOXIN_1"/>
    <property type="match status" value="1"/>
</dbReference>
<keyword evidence="6" id="KW-0676">Redox-active center</keyword>
<dbReference type="RefSeq" id="WP_054619739.1">
    <property type="nucleotide sequence ID" value="NZ_CP022579.1"/>
</dbReference>
<dbReference type="PROSITE" id="PS51352">
    <property type="entry name" value="THIOREDOXIN_2"/>
    <property type="match status" value="1"/>
</dbReference>
<dbReference type="GO" id="GO:0015036">
    <property type="term" value="F:disulfide oxidoreductase activity"/>
    <property type="evidence" value="ECO:0007669"/>
    <property type="project" value="UniProtKB-ARBA"/>
</dbReference>
<dbReference type="KEGG" id="otr:OTERR_01670"/>
<dbReference type="PROSITE" id="PS51318">
    <property type="entry name" value="TAT"/>
    <property type="match status" value="1"/>
</dbReference>
<dbReference type="InterPro" id="IPR036249">
    <property type="entry name" value="Thioredoxin-like_sf"/>
</dbReference>
<feature type="domain" description="Thioredoxin" evidence="10">
    <location>
        <begin position="21"/>
        <end position="148"/>
    </location>
</feature>
<dbReference type="InterPro" id="IPR050824">
    <property type="entry name" value="Thiol_disulfide_DsbA"/>
</dbReference>
<comment type="subcellular location">
    <subcellularLocation>
        <location evidence="1 7">Periplasm</location>
    </subcellularLocation>
</comment>
<dbReference type="InterPro" id="IPR006311">
    <property type="entry name" value="TAT_signal"/>
</dbReference>
<dbReference type="SUPFAM" id="SSF52833">
    <property type="entry name" value="Thioredoxin-like"/>
    <property type="match status" value="1"/>
</dbReference>
<organism evidence="11 12">
    <name type="scientific">Oryzomicrobium terrae</name>
    <dbReference type="NCBI Taxonomy" id="1735038"/>
    <lineage>
        <taxon>Bacteria</taxon>
        <taxon>Pseudomonadati</taxon>
        <taxon>Pseudomonadota</taxon>
        <taxon>Betaproteobacteria</taxon>
        <taxon>Rhodocyclales</taxon>
        <taxon>Rhodocyclaceae</taxon>
        <taxon>Oryzomicrobium</taxon>
    </lineage>
</organism>
<keyword evidence="3 9" id="KW-0732">Signal</keyword>
<dbReference type="InterPro" id="IPR017937">
    <property type="entry name" value="Thioredoxin_CS"/>
</dbReference>
<dbReference type="AlphaFoldDB" id="A0A5C1E468"/>
<comment type="similarity">
    <text evidence="2">Belongs to the thioredoxin family. DsbA subfamily.</text>
</comment>
<dbReference type="Proteomes" id="UP000323671">
    <property type="component" value="Chromosome"/>
</dbReference>
<feature type="chain" id="PRO_5023061674" description="Thiol:disulfide interchange protein" evidence="9">
    <location>
        <begin position="32"/>
        <end position="221"/>
    </location>
</feature>
<feature type="signal peptide" evidence="9">
    <location>
        <begin position="1"/>
        <end position="31"/>
    </location>
</feature>
<evidence type="ECO:0000259" key="10">
    <source>
        <dbReference type="PROSITE" id="PS51352"/>
    </source>
</evidence>
<evidence type="ECO:0000256" key="2">
    <source>
        <dbReference type="ARBA" id="ARBA00005791"/>
    </source>
</evidence>
<feature type="disulfide bond" description="Redox-active" evidence="8">
    <location>
        <begin position="65"/>
        <end position="68"/>
    </location>
</feature>
<dbReference type="InterPro" id="IPR013766">
    <property type="entry name" value="Thioredoxin_domain"/>
</dbReference>
<evidence type="ECO:0000256" key="5">
    <source>
        <dbReference type="ARBA" id="ARBA00023157"/>
    </source>
</evidence>
<keyword evidence="12" id="KW-1185">Reference proteome</keyword>
<dbReference type="InterPro" id="IPR001853">
    <property type="entry name" value="DSBA-like_thioredoxin_dom"/>
</dbReference>
<protein>
    <recommendedName>
        <fullName evidence="7">Thiol:disulfide interchange protein</fullName>
    </recommendedName>
</protein>
<dbReference type="Gene3D" id="3.40.30.10">
    <property type="entry name" value="Glutaredoxin"/>
    <property type="match status" value="1"/>
</dbReference>
<evidence type="ECO:0000313" key="11">
    <source>
        <dbReference type="EMBL" id="QEL63643.1"/>
    </source>
</evidence>
<dbReference type="GO" id="GO:0042597">
    <property type="term" value="C:periplasmic space"/>
    <property type="evidence" value="ECO:0007669"/>
    <property type="project" value="UniProtKB-SubCell"/>
</dbReference>
<dbReference type="PANTHER" id="PTHR35891:SF3">
    <property type="entry name" value="THIOL:DISULFIDE INTERCHANGE PROTEIN DSBL"/>
    <property type="match status" value="1"/>
</dbReference>
<evidence type="ECO:0000256" key="4">
    <source>
        <dbReference type="ARBA" id="ARBA00022764"/>
    </source>
</evidence>
<evidence type="ECO:0000256" key="1">
    <source>
        <dbReference type="ARBA" id="ARBA00004418"/>
    </source>
</evidence>
<evidence type="ECO:0000313" key="12">
    <source>
        <dbReference type="Proteomes" id="UP000323671"/>
    </source>
</evidence>
<dbReference type="PANTHER" id="PTHR35891">
    <property type="entry name" value="THIOL:DISULFIDE INTERCHANGE PROTEIN DSBA"/>
    <property type="match status" value="1"/>
</dbReference>
<dbReference type="PIRSF" id="PIRSF001488">
    <property type="entry name" value="Tdi_protein"/>
    <property type="match status" value="1"/>
</dbReference>
<dbReference type="Pfam" id="PF01323">
    <property type="entry name" value="DSBA"/>
    <property type="match status" value="1"/>
</dbReference>
<dbReference type="CDD" id="cd03019">
    <property type="entry name" value="DsbA_DsbA"/>
    <property type="match status" value="1"/>
</dbReference>
<gene>
    <name evidence="11" type="primary">dsbA</name>
    <name evidence="11" type="ORF">OTERR_01670</name>
</gene>
<proteinExistence type="inferred from homology"/>
<dbReference type="InterPro" id="IPR023205">
    <property type="entry name" value="DsbA/DsbL"/>
</dbReference>
<sequence length="221" mass="23903">MVKTDRSRRDFVLAAGAAATLAAFAPLSALAAPAVRGRDYQPIDPPQPTESGGKIEVIEFFSYGCPHCNDFHKPLDAWVAKLPADVAFKRVPAAWNGAWANLAKLYYALEVTGDVARLDGAIFAAIHEQGVRMPIPDVMQEWVEKQGVDGRKFADAYKSFGVASKINRANQMVQSYRIGGVPALAVEGRYLVSTEGVKSLGEVLTRADAVIAQARSDKARK</sequence>
<name>A0A5C1E468_9RHOO</name>
<reference evidence="11 12" key="1">
    <citation type="submission" date="2017-07" db="EMBL/GenBank/DDBJ databases">
        <title>Complete genome sequence of Oryzomicrobium terrae TPP412.</title>
        <authorList>
            <person name="Chiu L.-W."/>
            <person name="Lo K.-J."/>
            <person name="Tsai Y.-M."/>
            <person name="Lin S.-S."/>
            <person name="Kuo C.-H."/>
            <person name="Liu C.-T."/>
        </authorList>
    </citation>
    <scope>NUCLEOTIDE SEQUENCE [LARGE SCALE GENOMIC DNA]</scope>
    <source>
        <strain evidence="11 12">TPP412</strain>
    </source>
</reference>
<evidence type="ECO:0000256" key="9">
    <source>
        <dbReference type="SAM" id="SignalP"/>
    </source>
</evidence>
<accession>A0A5C1E468</accession>
<evidence type="ECO:0000256" key="7">
    <source>
        <dbReference type="PIRNR" id="PIRNR001488"/>
    </source>
</evidence>
<evidence type="ECO:0000256" key="8">
    <source>
        <dbReference type="PIRSR" id="PIRSR001488-1"/>
    </source>
</evidence>
<keyword evidence="4 7" id="KW-0574">Periplasm</keyword>